<evidence type="ECO:0000259" key="3">
    <source>
        <dbReference type="Pfam" id="PF13649"/>
    </source>
</evidence>
<proteinExistence type="predicted"/>
<name>A0ABR3XWP4_9PEZI</name>
<dbReference type="Gene3D" id="3.40.50.150">
    <property type="entry name" value="Vaccinia Virus protein VP39"/>
    <property type="match status" value="1"/>
</dbReference>
<dbReference type="EMBL" id="JAWRVE010000008">
    <property type="protein sequence ID" value="KAL1880154.1"/>
    <property type="molecule type" value="Genomic_DNA"/>
</dbReference>
<dbReference type="Proteomes" id="UP001583177">
    <property type="component" value="Unassembled WGS sequence"/>
</dbReference>
<dbReference type="InterPro" id="IPR041698">
    <property type="entry name" value="Methyltransf_25"/>
</dbReference>
<keyword evidence="5" id="KW-1185">Reference proteome</keyword>
<dbReference type="InterPro" id="IPR029063">
    <property type="entry name" value="SAM-dependent_MTases_sf"/>
</dbReference>
<sequence length="336" mass="38035">MDPPEKDKPRFWKLHKVDPTYWDEYNATRPVYDARIFDRVDEYQTTHSLSRQTALDIGTGSGSAIGPLIQRFDHVVASDNDAVSLDFTRQRFSEVAPERLSYTLSPGEELLQHHAPSSFDLITCAETFPLMKTQIALRNISTLLRPGGTVAIWSYGPPFFIDGDIASACQPMLDAIMDQNFRPVVSGGGKSRKKSWKRATDGEFSWLDYIPFPEEQWQDVRRHKWNTGARLSFFTREACDFPVEPISRVGKQDKVTEEQNPKFWQVSWHLENLRSFVKASFPKPSEVAGPDDKMDKMFGQLADAMGGSDVTVKLSWPAVLILASKNLWIFPSPAGT</sequence>
<dbReference type="Pfam" id="PF13649">
    <property type="entry name" value="Methyltransf_25"/>
    <property type="match status" value="1"/>
</dbReference>
<keyword evidence="2" id="KW-0808">Transferase</keyword>
<evidence type="ECO:0000313" key="4">
    <source>
        <dbReference type="EMBL" id="KAL1880154.1"/>
    </source>
</evidence>
<evidence type="ECO:0000313" key="5">
    <source>
        <dbReference type="Proteomes" id="UP001583177"/>
    </source>
</evidence>
<gene>
    <name evidence="4" type="ORF">Daus18300_001517</name>
</gene>
<dbReference type="SUPFAM" id="SSF53335">
    <property type="entry name" value="S-adenosyl-L-methionine-dependent methyltransferases"/>
    <property type="match status" value="1"/>
</dbReference>
<evidence type="ECO:0000256" key="1">
    <source>
        <dbReference type="ARBA" id="ARBA00022603"/>
    </source>
</evidence>
<reference evidence="4 5" key="1">
    <citation type="journal article" date="2024" name="IMA Fungus">
        <title>IMA Genome - F19 : A genome assembly and annotation guide to empower mycologists, including annotated draft genome sequences of Ceratocystis pirilliformis, Diaporthe australafricana, Fusarium ophioides, Paecilomyces lecythidis, and Sporothrix stenoceras.</title>
        <authorList>
            <person name="Aylward J."/>
            <person name="Wilson A.M."/>
            <person name="Visagie C.M."/>
            <person name="Spraker J."/>
            <person name="Barnes I."/>
            <person name="Buitendag C."/>
            <person name="Ceriani C."/>
            <person name="Del Mar Angel L."/>
            <person name="du Plessis D."/>
            <person name="Fuchs T."/>
            <person name="Gasser K."/>
            <person name="Kramer D."/>
            <person name="Li W."/>
            <person name="Munsamy K."/>
            <person name="Piso A."/>
            <person name="Price J.L."/>
            <person name="Sonnekus B."/>
            <person name="Thomas C."/>
            <person name="van der Nest A."/>
            <person name="van Dijk A."/>
            <person name="van Heerden A."/>
            <person name="van Vuuren N."/>
            <person name="Yilmaz N."/>
            <person name="Duong T.A."/>
            <person name="van der Merwe N.A."/>
            <person name="Wingfield M.J."/>
            <person name="Wingfield B.D."/>
        </authorList>
    </citation>
    <scope>NUCLEOTIDE SEQUENCE [LARGE SCALE GENOMIC DNA]</scope>
    <source>
        <strain evidence="4 5">CMW 18300</strain>
    </source>
</reference>
<dbReference type="InterPro" id="IPR051052">
    <property type="entry name" value="Diverse_substrate_MTase"/>
</dbReference>
<dbReference type="CDD" id="cd02440">
    <property type="entry name" value="AdoMet_MTases"/>
    <property type="match status" value="1"/>
</dbReference>
<feature type="domain" description="Methyltransferase" evidence="3">
    <location>
        <begin position="55"/>
        <end position="148"/>
    </location>
</feature>
<organism evidence="4 5">
    <name type="scientific">Diaporthe australafricana</name>
    <dbReference type="NCBI Taxonomy" id="127596"/>
    <lineage>
        <taxon>Eukaryota</taxon>
        <taxon>Fungi</taxon>
        <taxon>Dikarya</taxon>
        <taxon>Ascomycota</taxon>
        <taxon>Pezizomycotina</taxon>
        <taxon>Sordariomycetes</taxon>
        <taxon>Sordariomycetidae</taxon>
        <taxon>Diaporthales</taxon>
        <taxon>Diaporthaceae</taxon>
        <taxon>Diaporthe</taxon>
    </lineage>
</organism>
<comment type="caution">
    <text evidence="4">The sequence shown here is derived from an EMBL/GenBank/DDBJ whole genome shotgun (WGS) entry which is preliminary data.</text>
</comment>
<evidence type="ECO:0000256" key="2">
    <source>
        <dbReference type="ARBA" id="ARBA00022679"/>
    </source>
</evidence>
<dbReference type="PANTHER" id="PTHR44942:SF4">
    <property type="entry name" value="METHYLTRANSFERASE TYPE 11 DOMAIN-CONTAINING PROTEIN"/>
    <property type="match status" value="1"/>
</dbReference>
<dbReference type="PANTHER" id="PTHR44942">
    <property type="entry name" value="METHYLTRANSF_11 DOMAIN-CONTAINING PROTEIN"/>
    <property type="match status" value="1"/>
</dbReference>
<keyword evidence="1" id="KW-0489">Methyltransferase</keyword>
<protein>
    <recommendedName>
        <fullName evidence="3">Methyltransferase domain-containing protein</fullName>
    </recommendedName>
</protein>
<accession>A0ABR3XWP4</accession>